<name>A0A9E5T1X5_9GAMM</name>
<sequence>MSGKLKQISENRYRETFGRFYEEFTIGHIYEHRPGRTITETDNTWFTLLTMNTHPAHFDKEYAKGTEFGQPLVCSPFTVALMVGMSVTDVSQKAIANLGWDDIRMTHPLFVGDTLYAESEVLDKRESNSRPSQGIVTVKTRGYNQNGDLVCSFVRKVLVWKEGCESVEDRVNY</sequence>
<dbReference type="EMBL" id="JAAONZ010000015">
    <property type="protein sequence ID" value="NHO67231.1"/>
    <property type="molecule type" value="Genomic_DNA"/>
</dbReference>
<keyword evidence="2" id="KW-1185">Reference proteome</keyword>
<dbReference type="PANTHER" id="PTHR43664:SF1">
    <property type="entry name" value="BETA-METHYLMALYL-COA DEHYDRATASE"/>
    <property type="match status" value="1"/>
</dbReference>
<reference evidence="1" key="1">
    <citation type="submission" date="2020-03" db="EMBL/GenBank/DDBJ databases">
        <authorList>
            <person name="Guo F."/>
        </authorList>
    </citation>
    <scope>NUCLEOTIDE SEQUENCE</scope>
    <source>
        <strain evidence="1">JCM 30134</strain>
    </source>
</reference>
<dbReference type="Gene3D" id="3.10.129.10">
    <property type="entry name" value="Hotdog Thioesterase"/>
    <property type="match status" value="1"/>
</dbReference>
<dbReference type="InterPro" id="IPR048274">
    <property type="entry name" value="MC_hydratase"/>
</dbReference>
<dbReference type="RefSeq" id="WP_167189554.1">
    <property type="nucleotide sequence ID" value="NZ_JAAONZ010000015.1"/>
</dbReference>
<gene>
    <name evidence="1" type="ORF">G8770_16910</name>
</gene>
<proteinExistence type="predicted"/>
<accession>A0A9E5T1X5</accession>
<organism evidence="1 2">
    <name type="scientific">Pseudomaricurvus hydrocarbonicus</name>
    <dbReference type="NCBI Taxonomy" id="1470433"/>
    <lineage>
        <taxon>Bacteria</taxon>
        <taxon>Pseudomonadati</taxon>
        <taxon>Pseudomonadota</taxon>
        <taxon>Gammaproteobacteria</taxon>
        <taxon>Cellvibrionales</taxon>
        <taxon>Cellvibrionaceae</taxon>
        <taxon>Pseudomaricurvus</taxon>
    </lineage>
</organism>
<dbReference type="PANTHER" id="PTHR43664">
    <property type="entry name" value="MONOAMINE OXIDASE-RELATED"/>
    <property type="match status" value="1"/>
</dbReference>
<dbReference type="GO" id="GO:0016829">
    <property type="term" value="F:lyase activity"/>
    <property type="evidence" value="ECO:0007669"/>
    <property type="project" value="InterPro"/>
</dbReference>
<dbReference type="SUPFAM" id="SSF54637">
    <property type="entry name" value="Thioesterase/thiol ester dehydrase-isomerase"/>
    <property type="match status" value="1"/>
</dbReference>
<comment type="caution">
    <text evidence="1">The sequence shown here is derived from an EMBL/GenBank/DDBJ whole genome shotgun (WGS) entry which is preliminary data.</text>
</comment>
<evidence type="ECO:0000313" key="1">
    <source>
        <dbReference type="EMBL" id="NHO67231.1"/>
    </source>
</evidence>
<dbReference type="Proteomes" id="UP000787472">
    <property type="component" value="Unassembled WGS sequence"/>
</dbReference>
<dbReference type="InterPro" id="IPR029069">
    <property type="entry name" value="HotDog_dom_sf"/>
</dbReference>
<dbReference type="Pfam" id="PF19315">
    <property type="entry name" value="MC_hydratase"/>
    <property type="match status" value="1"/>
</dbReference>
<protein>
    <submittedName>
        <fullName evidence="1">MaoC family dehydratase</fullName>
    </submittedName>
</protein>
<dbReference type="CDD" id="cd03451">
    <property type="entry name" value="FkbR2"/>
    <property type="match status" value="1"/>
</dbReference>
<dbReference type="AlphaFoldDB" id="A0A9E5T1X5"/>
<evidence type="ECO:0000313" key="2">
    <source>
        <dbReference type="Proteomes" id="UP000787472"/>
    </source>
</evidence>
<dbReference type="InterPro" id="IPR052342">
    <property type="entry name" value="MCH/BMMD"/>
</dbReference>